<dbReference type="Gene3D" id="3.30.420.40">
    <property type="match status" value="1"/>
</dbReference>
<gene>
    <name evidence="11" type="primary">tsaE</name>
    <name evidence="11" type="ORF">DCBHLPFO_00349</name>
</gene>
<dbReference type="GO" id="GO:0002949">
    <property type="term" value="P:tRNA threonylcarbamoyladenosine modification"/>
    <property type="evidence" value="ECO:0007669"/>
    <property type="project" value="InterPro"/>
</dbReference>
<evidence type="ECO:0000256" key="3">
    <source>
        <dbReference type="ARBA" id="ARBA00019010"/>
    </source>
</evidence>
<dbReference type="SUPFAM" id="SSF52540">
    <property type="entry name" value="P-loop containing nucleoside triphosphate hydrolases"/>
    <property type="match status" value="1"/>
</dbReference>
<evidence type="ECO:0000313" key="11">
    <source>
        <dbReference type="EMBL" id="MDI3349820.1"/>
    </source>
</evidence>
<keyword evidence="5" id="KW-0819">tRNA processing</keyword>
<dbReference type="InterPro" id="IPR043129">
    <property type="entry name" value="ATPase_NBD"/>
</dbReference>
<proteinExistence type="inferred from homology"/>
<dbReference type="NCBIfam" id="TIGR00150">
    <property type="entry name" value="T6A_YjeE"/>
    <property type="match status" value="1"/>
</dbReference>
<keyword evidence="4" id="KW-0963">Cytoplasm</keyword>
<dbReference type="InterPro" id="IPR003442">
    <property type="entry name" value="T6A_TsaE"/>
</dbReference>
<reference evidence="11" key="1">
    <citation type="submission" date="2022-11" db="EMBL/GenBank/DDBJ databases">
        <title>Draft genome of Mycoplasma arginini isolated from fly.</title>
        <authorList>
            <person name="Severgnini M."/>
            <person name="Gioia G."/>
            <person name="Cremonesi P."/>
            <person name="Moroni P."/>
            <person name="Addis M.F."/>
            <person name="Castiglioni B."/>
        </authorList>
    </citation>
    <scope>NUCLEOTIDE SEQUENCE</scope>
    <source>
        <strain evidence="11">QMP CG1-1632</strain>
    </source>
</reference>
<organism evidence="11 12">
    <name type="scientific">Mycoplasmopsis arginini</name>
    <name type="common">Mycoplasma arginini</name>
    <dbReference type="NCBI Taxonomy" id="2094"/>
    <lineage>
        <taxon>Bacteria</taxon>
        <taxon>Bacillati</taxon>
        <taxon>Mycoplasmatota</taxon>
        <taxon>Mycoplasmoidales</taxon>
        <taxon>Metamycoplasmataceae</taxon>
        <taxon>Mycoplasmopsis</taxon>
    </lineage>
</organism>
<comment type="subcellular location">
    <subcellularLocation>
        <location evidence="1">Cytoplasm</location>
    </subcellularLocation>
</comment>
<evidence type="ECO:0000256" key="2">
    <source>
        <dbReference type="ARBA" id="ARBA00007599"/>
    </source>
</evidence>
<name>A0AA43QX61_MYCAR</name>
<dbReference type="EMBL" id="JAPFAR010000139">
    <property type="protein sequence ID" value="MDI3349820.1"/>
    <property type="molecule type" value="Genomic_DNA"/>
</dbReference>
<dbReference type="Proteomes" id="UP001162175">
    <property type="component" value="Unassembled WGS sequence"/>
</dbReference>
<protein>
    <recommendedName>
        <fullName evidence="3">tRNA threonylcarbamoyladenosine biosynthesis protein TsaE</fullName>
    </recommendedName>
    <alternativeName>
        <fullName evidence="10">t(6)A37 threonylcarbamoyladenosine biosynthesis protein TsaE</fullName>
    </alternativeName>
</protein>
<evidence type="ECO:0000256" key="7">
    <source>
        <dbReference type="ARBA" id="ARBA00022741"/>
    </source>
</evidence>
<comment type="caution">
    <text evidence="11">The sequence shown here is derived from an EMBL/GenBank/DDBJ whole genome shotgun (WGS) entry which is preliminary data.</text>
</comment>
<dbReference type="GO" id="GO:0005524">
    <property type="term" value="F:ATP binding"/>
    <property type="evidence" value="ECO:0007669"/>
    <property type="project" value="UniProtKB-KW"/>
</dbReference>
<evidence type="ECO:0000256" key="10">
    <source>
        <dbReference type="ARBA" id="ARBA00032441"/>
    </source>
</evidence>
<evidence type="ECO:0000256" key="8">
    <source>
        <dbReference type="ARBA" id="ARBA00022840"/>
    </source>
</evidence>
<accession>A0AA43QX61</accession>
<dbReference type="InterPro" id="IPR027417">
    <property type="entry name" value="P-loop_NTPase"/>
</dbReference>
<evidence type="ECO:0000256" key="1">
    <source>
        <dbReference type="ARBA" id="ARBA00004496"/>
    </source>
</evidence>
<keyword evidence="7" id="KW-0547">Nucleotide-binding</keyword>
<evidence type="ECO:0000256" key="5">
    <source>
        <dbReference type="ARBA" id="ARBA00022694"/>
    </source>
</evidence>
<evidence type="ECO:0000256" key="4">
    <source>
        <dbReference type="ARBA" id="ARBA00022490"/>
    </source>
</evidence>
<evidence type="ECO:0000256" key="9">
    <source>
        <dbReference type="ARBA" id="ARBA00022842"/>
    </source>
</evidence>
<evidence type="ECO:0000313" key="12">
    <source>
        <dbReference type="Proteomes" id="UP001162175"/>
    </source>
</evidence>
<dbReference type="RefSeq" id="WP_268164621.1">
    <property type="nucleotide sequence ID" value="NZ_JAPFAP010000034.1"/>
</dbReference>
<dbReference type="PANTHER" id="PTHR33540:SF2">
    <property type="entry name" value="TRNA THREONYLCARBAMOYLADENOSINE BIOSYNTHESIS PROTEIN TSAE"/>
    <property type="match status" value="1"/>
</dbReference>
<sequence length="319" mass="37086">MKKIFYFKEYESLDELVYYLLSFKDLEAILLNGELGAGKTTLTASIAKKLNEKKTVVSPTFNTMICYDKIVHIDAYKLKGDLFAYEEYFENKLVIIEWAKNITHNFRNYFSINVTLQEKNGEVFHVFEIIENTCRQGLFIETSLEDFFVALIENNKIVDYILIEKLVKKTDLFFEEIDKLLERNNTKLTYMSEIFTTIGPGSFTGSRLGFTFASINKQLQKIVANNDISIKIAPTYDLFFTQTQKDLVYIKANKYKAYEVSKTNDKITINLSDKVNLIDKFDYSNFMKNLDRFLSQFKEVENVLDIELIYASDPQIGGI</sequence>
<dbReference type="PANTHER" id="PTHR33540">
    <property type="entry name" value="TRNA THREONYLCARBAMOYLADENOSINE BIOSYNTHESIS PROTEIN TSAE"/>
    <property type="match status" value="1"/>
</dbReference>
<comment type="similarity">
    <text evidence="2">Belongs to the TsaE family.</text>
</comment>
<dbReference type="GO" id="GO:0046872">
    <property type="term" value="F:metal ion binding"/>
    <property type="evidence" value="ECO:0007669"/>
    <property type="project" value="UniProtKB-KW"/>
</dbReference>
<dbReference type="SUPFAM" id="SSF53067">
    <property type="entry name" value="Actin-like ATPase domain"/>
    <property type="match status" value="1"/>
</dbReference>
<dbReference type="AlphaFoldDB" id="A0AA43QX61"/>
<keyword evidence="9" id="KW-0460">Magnesium</keyword>
<dbReference type="GO" id="GO:0005737">
    <property type="term" value="C:cytoplasm"/>
    <property type="evidence" value="ECO:0007669"/>
    <property type="project" value="UniProtKB-SubCell"/>
</dbReference>
<evidence type="ECO:0000256" key="6">
    <source>
        <dbReference type="ARBA" id="ARBA00022723"/>
    </source>
</evidence>
<keyword evidence="8" id="KW-0067">ATP-binding</keyword>
<keyword evidence="6" id="KW-0479">Metal-binding</keyword>
<dbReference type="Pfam" id="PF02367">
    <property type="entry name" value="TsaE"/>
    <property type="match status" value="1"/>
</dbReference>
<dbReference type="Gene3D" id="3.40.50.300">
    <property type="entry name" value="P-loop containing nucleotide triphosphate hydrolases"/>
    <property type="match status" value="1"/>
</dbReference>